<keyword evidence="2" id="KW-1185">Reference proteome</keyword>
<dbReference type="AlphaFoldDB" id="A0AAD9VLW6"/>
<organism evidence="1 2">
    <name type="scientific">Odynerus spinipes</name>
    <dbReference type="NCBI Taxonomy" id="1348599"/>
    <lineage>
        <taxon>Eukaryota</taxon>
        <taxon>Metazoa</taxon>
        <taxon>Ecdysozoa</taxon>
        <taxon>Arthropoda</taxon>
        <taxon>Hexapoda</taxon>
        <taxon>Insecta</taxon>
        <taxon>Pterygota</taxon>
        <taxon>Neoptera</taxon>
        <taxon>Endopterygota</taxon>
        <taxon>Hymenoptera</taxon>
        <taxon>Apocrita</taxon>
        <taxon>Aculeata</taxon>
        <taxon>Vespoidea</taxon>
        <taxon>Vespidae</taxon>
        <taxon>Eumeninae</taxon>
        <taxon>Odynerus</taxon>
    </lineage>
</organism>
<reference evidence="1" key="1">
    <citation type="submission" date="2021-08" db="EMBL/GenBank/DDBJ databases">
        <authorList>
            <person name="Misof B."/>
            <person name="Oliver O."/>
            <person name="Podsiadlowski L."/>
            <person name="Donath A."/>
            <person name="Peters R."/>
            <person name="Mayer C."/>
            <person name="Rust J."/>
            <person name="Gunkel S."/>
            <person name="Lesny P."/>
            <person name="Martin S."/>
            <person name="Oeyen J.P."/>
            <person name="Petersen M."/>
            <person name="Panagiotis P."/>
            <person name="Wilbrandt J."/>
            <person name="Tanja T."/>
        </authorList>
    </citation>
    <scope>NUCLEOTIDE SEQUENCE</scope>
    <source>
        <strain evidence="1">GBR_01_08_01A</strain>
        <tissue evidence="1">Thorax + abdomen</tissue>
    </source>
</reference>
<proteinExistence type="predicted"/>
<reference evidence="1" key="2">
    <citation type="journal article" date="2023" name="Commun. Biol.">
        <title>Intrasexual cuticular hydrocarbon dimorphism in a wasp sheds light on hydrocarbon biosynthesis genes in Hymenoptera.</title>
        <authorList>
            <person name="Moris V.C."/>
            <person name="Podsiadlowski L."/>
            <person name="Martin S."/>
            <person name="Oeyen J.P."/>
            <person name="Donath A."/>
            <person name="Petersen M."/>
            <person name="Wilbrandt J."/>
            <person name="Misof B."/>
            <person name="Liedtke D."/>
            <person name="Thamm M."/>
            <person name="Scheiner R."/>
            <person name="Schmitt T."/>
            <person name="Niehuis O."/>
        </authorList>
    </citation>
    <scope>NUCLEOTIDE SEQUENCE</scope>
    <source>
        <strain evidence="1">GBR_01_08_01A</strain>
    </source>
</reference>
<sequence>MTAQFRFYAIMEEASDKKTSVYKLKWIQPVGSEQYYEFPAEQQNISNHPKIHAISKVKTVLAAMKTRGAYRTFTLTLPPETAALYCDADGDIVYKDIYLQATKTPQYDIKSTKKEKEENIATLLKQIALATKREEDPEATPRKNLRKVREDFILDSFDGKNFPAKRWLQTFGKECERCKVETDEDKILILRLFLDGTAKDWFSSKVITIGLDFDTWEKAFLDSFRETGWHKDREAYSFRYIGGSLIDYALRKENLLVNVRENFPTDILISLIVTDLPITIQDKIEKTKITSMEELLTELRKLESSIQKEK</sequence>
<name>A0AAD9VLW6_9HYME</name>
<gene>
    <name evidence="1" type="ORF">KPH14_000919</name>
</gene>
<protein>
    <recommendedName>
        <fullName evidence="3">Retrotransposon gag domain-containing protein</fullName>
    </recommendedName>
</protein>
<dbReference type="Proteomes" id="UP001258017">
    <property type="component" value="Unassembled WGS sequence"/>
</dbReference>
<evidence type="ECO:0000313" key="1">
    <source>
        <dbReference type="EMBL" id="KAK2578585.1"/>
    </source>
</evidence>
<evidence type="ECO:0008006" key="3">
    <source>
        <dbReference type="Google" id="ProtNLM"/>
    </source>
</evidence>
<evidence type="ECO:0000313" key="2">
    <source>
        <dbReference type="Proteomes" id="UP001258017"/>
    </source>
</evidence>
<accession>A0AAD9VLW6</accession>
<comment type="caution">
    <text evidence="1">The sequence shown here is derived from an EMBL/GenBank/DDBJ whole genome shotgun (WGS) entry which is preliminary data.</text>
</comment>
<dbReference type="EMBL" id="JAIFRP010000228">
    <property type="protein sequence ID" value="KAK2578585.1"/>
    <property type="molecule type" value="Genomic_DNA"/>
</dbReference>